<feature type="region of interest" description="Disordered" evidence="2">
    <location>
        <begin position="173"/>
        <end position="204"/>
    </location>
</feature>
<keyword evidence="1" id="KW-0175">Coiled coil</keyword>
<evidence type="ECO:0000256" key="2">
    <source>
        <dbReference type="SAM" id="MobiDB-lite"/>
    </source>
</evidence>
<feature type="region of interest" description="Disordered" evidence="2">
    <location>
        <begin position="1"/>
        <end position="38"/>
    </location>
</feature>
<dbReference type="InterPro" id="IPR004827">
    <property type="entry name" value="bZIP"/>
</dbReference>
<organism evidence="5">
    <name type="scientific">Melampsora larici-populina (strain 98AG31 / pathotype 3-4-7)</name>
    <name type="common">Poplar leaf rust fungus</name>
    <dbReference type="NCBI Taxonomy" id="747676"/>
    <lineage>
        <taxon>Eukaryota</taxon>
        <taxon>Fungi</taxon>
        <taxon>Dikarya</taxon>
        <taxon>Basidiomycota</taxon>
        <taxon>Pucciniomycotina</taxon>
        <taxon>Pucciniomycetes</taxon>
        <taxon>Pucciniales</taxon>
        <taxon>Melampsoraceae</taxon>
        <taxon>Melampsora</taxon>
    </lineage>
</organism>
<feature type="coiled-coil region" evidence="1">
    <location>
        <begin position="116"/>
        <end position="164"/>
    </location>
</feature>
<reference evidence="5" key="1">
    <citation type="journal article" date="2011" name="Proc. Natl. Acad. Sci. U.S.A.">
        <title>Obligate biotrophy features unraveled by the genomic analysis of rust fungi.</title>
        <authorList>
            <person name="Duplessis S."/>
            <person name="Cuomo C.A."/>
            <person name="Lin Y.-C."/>
            <person name="Aerts A."/>
            <person name="Tisserant E."/>
            <person name="Veneault-Fourrey C."/>
            <person name="Joly D.L."/>
            <person name="Hacquard S."/>
            <person name="Amselem J."/>
            <person name="Cantarel B.L."/>
            <person name="Chiu R."/>
            <person name="Coutinho P.M."/>
            <person name="Feau N."/>
            <person name="Field M."/>
            <person name="Frey P."/>
            <person name="Gelhaye E."/>
            <person name="Goldberg J."/>
            <person name="Grabherr M.G."/>
            <person name="Kodira C.D."/>
            <person name="Kohler A."/>
            <person name="Kuees U."/>
            <person name="Lindquist E.A."/>
            <person name="Lucas S.M."/>
            <person name="Mago R."/>
            <person name="Mauceli E."/>
            <person name="Morin E."/>
            <person name="Murat C."/>
            <person name="Pangilinan J.L."/>
            <person name="Park R."/>
            <person name="Pearson M."/>
            <person name="Quesneville H."/>
            <person name="Rouhier N."/>
            <person name="Sakthikumar S."/>
            <person name="Salamov A.A."/>
            <person name="Schmutz J."/>
            <person name="Selles B."/>
            <person name="Shapiro H."/>
            <person name="Tanguay P."/>
            <person name="Tuskan G.A."/>
            <person name="Henrissat B."/>
            <person name="Van de Peer Y."/>
            <person name="Rouze P."/>
            <person name="Ellis J.G."/>
            <person name="Dodds P.N."/>
            <person name="Schein J.E."/>
            <person name="Zhong S."/>
            <person name="Hamelin R.C."/>
            <person name="Grigoriev I.V."/>
            <person name="Szabo L.J."/>
            <person name="Martin F."/>
        </authorList>
    </citation>
    <scope>NUCLEOTIDE SEQUENCE [LARGE SCALE GENOMIC DNA]</scope>
    <source>
        <strain evidence="5">98AG31 / pathotype 3-4-7</strain>
    </source>
</reference>
<sequence length="230" mass="26419">MAGSGIPFVKIDFPDSDDSPEFVPPPPKRARREPGVSRTIHDSRYQSEQELNRAVEYITDGLPCESLAESDYTTTHHYPQSSSVPVLNKNGLPRAKPGPKPRLKAPLGLDEKAEFMQKKREGMRAVRERKKEYIEELEDQCRLLQAENVRLREENEQLMRESRENWKAKALRSFPSNPTTNNHMDTLKKNNSNHLSSRKYKPIAPKLTEGRTVLDVIAERSKTTQLLRRS</sequence>
<dbReference type="HOGENOM" id="CLU_1205017_0_0_1"/>
<gene>
    <name evidence="4" type="ORF">MELLADRAFT_95644</name>
</gene>
<dbReference type="STRING" id="747676.F4SA26"/>
<protein>
    <recommendedName>
        <fullName evidence="3">BZIP domain-containing protein</fullName>
    </recommendedName>
</protein>
<dbReference type="OrthoDB" id="2505261at2759"/>
<feature type="domain" description="BZIP" evidence="3">
    <location>
        <begin position="109"/>
        <end position="161"/>
    </location>
</feature>
<dbReference type="KEGG" id="mlr:MELLADRAFT_95644"/>
<feature type="compositionally biased region" description="Polar residues" evidence="2">
    <location>
        <begin position="73"/>
        <end position="85"/>
    </location>
</feature>
<dbReference type="SUPFAM" id="SSF57959">
    <property type="entry name" value="Leucine zipper domain"/>
    <property type="match status" value="1"/>
</dbReference>
<evidence type="ECO:0000313" key="5">
    <source>
        <dbReference type="Proteomes" id="UP000001072"/>
    </source>
</evidence>
<keyword evidence="5" id="KW-1185">Reference proteome</keyword>
<dbReference type="CDD" id="cd14704">
    <property type="entry name" value="bZIP_HY5-like"/>
    <property type="match status" value="1"/>
</dbReference>
<evidence type="ECO:0000313" key="4">
    <source>
        <dbReference type="EMBL" id="EGF98475.1"/>
    </source>
</evidence>
<dbReference type="InterPro" id="IPR046347">
    <property type="entry name" value="bZIP_sf"/>
</dbReference>
<name>F4SA26_MELLP</name>
<dbReference type="GeneID" id="18937306"/>
<dbReference type="RefSeq" id="XP_007418237.1">
    <property type="nucleotide sequence ID" value="XM_007418175.1"/>
</dbReference>
<dbReference type="PROSITE" id="PS50217">
    <property type="entry name" value="BZIP"/>
    <property type="match status" value="1"/>
</dbReference>
<dbReference type="InParanoid" id="F4SA26"/>
<dbReference type="eggNOG" id="ENOG502SEFW">
    <property type="taxonomic scope" value="Eukaryota"/>
</dbReference>
<dbReference type="AlphaFoldDB" id="F4SA26"/>
<proteinExistence type="predicted"/>
<evidence type="ECO:0000256" key="1">
    <source>
        <dbReference type="SAM" id="Coils"/>
    </source>
</evidence>
<dbReference type="EMBL" id="GL883175">
    <property type="protein sequence ID" value="EGF98475.1"/>
    <property type="molecule type" value="Genomic_DNA"/>
</dbReference>
<dbReference type="Proteomes" id="UP000001072">
    <property type="component" value="Unassembled WGS sequence"/>
</dbReference>
<dbReference type="Gene3D" id="1.20.5.170">
    <property type="match status" value="1"/>
</dbReference>
<feature type="region of interest" description="Disordered" evidence="2">
    <location>
        <begin position="73"/>
        <end position="105"/>
    </location>
</feature>
<dbReference type="GO" id="GO:0003700">
    <property type="term" value="F:DNA-binding transcription factor activity"/>
    <property type="evidence" value="ECO:0007669"/>
    <property type="project" value="InterPro"/>
</dbReference>
<dbReference type="VEuPathDB" id="FungiDB:MELLADRAFT_95644"/>
<accession>F4SA26</accession>
<evidence type="ECO:0000259" key="3">
    <source>
        <dbReference type="PROSITE" id="PS50217"/>
    </source>
</evidence>
<feature type="compositionally biased region" description="Polar residues" evidence="2">
    <location>
        <begin position="174"/>
        <end position="195"/>
    </location>
</feature>
<dbReference type="Pfam" id="PF00170">
    <property type="entry name" value="bZIP_1"/>
    <property type="match status" value="1"/>
</dbReference>